<dbReference type="SMART" id="SM00014">
    <property type="entry name" value="acidPPc"/>
    <property type="match status" value="1"/>
</dbReference>
<evidence type="ECO:0000313" key="9">
    <source>
        <dbReference type="Proteomes" id="UP001164286"/>
    </source>
</evidence>
<feature type="region of interest" description="Disordered" evidence="5">
    <location>
        <begin position="355"/>
        <end position="411"/>
    </location>
</feature>
<dbReference type="Gene3D" id="1.20.144.10">
    <property type="entry name" value="Phosphatidic acid phosphatase type 2/haloperoxidase"/>
    <property type="match status" value="1"/>
</dbReference>
<dbReference type="InterPro" id="IPR052185">
    <property type="entry name" value="IPC_Synthase-Related"/>
</dbReference>
<dbReference type="AlphaFoldDB" id="A0AA38HGM8"/>
<protein>
    <submittedName>
        <fullName evidence="8">Inositolphosphorylceramide synthase</fullName>
    </submittedName>
</protein>
<dbReference type="GO" id="GO:0016020">
    <property type="term" value="C:membrane"/>
    <property type="evidence" value="ECO:0007669"/>
    <property type="project" value="UniProtKB-SubCell"/>
</dbReference>
<dbReference type="PANTHER" id="PTHR31310">
    <property type="match status" value="1"/>
</dbReference>
<dbReference type="RefSeq" id="XP_052948991.1">
    <property type="nucleotide sequence ID" value="XM_053089046.1"/>
</dbReference>
<dbReference type="GeneID" id="77728251"/>
<dbReference type="InterPro" id="IPR000326">
    <property type="entry name" value="PAP2/HPO"/>
</dbReference>
<evidence type="ECO:0000256" key="3">
    <source>
        <dbReference type="ARBA" id="ARBA00022989"/>
    </source>
</evidence>
<organism evidence="8 9">
    <name type="scientific">Dioszegia hungarica</name>
    <dbReference type="NCBI Taxonomy" id="4972"/>
    <lineage>
        <taxon>Eukaryota</taxon>
        <taxon>Fungi</taxon>
        <taxon>Dikarya</taxon>
        <taxon>Basidiomycota</taxon>
        <taxon>Agaricomycotina</taxon>
        <taxon>Tremellomycetes</taxon>
        <taxon>Tremellales</taxon>
        <taxon>Bulleribasidiaceae</taxon>
        <taxon>Dioszegia</taxon>
    </lineage>
</organism>
<keyword evidence="3 6" id="KW-1133">Transmembrane helix</keyword>
<feature type="transmembrane region" description="Helical" evidence="6">
    <location>
        <begin position="108"/>
        <end position="128"/>
    </location>
</feature>
<evidence type="ECO:0000256" key="5">
    <source>
        <dbReference type="SAM" id="MobiDB-lite"/>
    </source>
</evidence>
<dbReference type="CDD" id="cd03386">
    <property type="entry name" value="PAP2_Aur1_like"/>
    <property type="match status" value="1"/>
</dbReference>
<dbReference type="PANTHER" id="PTHR31310:SF11">
    <property type="entry name" value="INOSITOL PHOSPHORYLCERAMIDE SYNTHASE CATALYTIC SUBUNIT AUR1"/>
    <property type="match status" value="1"/>
</dbReference>
<evidence type="ECO:0000256" key="6">
    <source>
        <dbReference type="SAM" id="Phobius"/>
    </source>
</evidence>
<feature type="transmembrane region" description="Helical" evidence="6">
    <location>
        <begin position="319"/>
        <end position="338"/>
    </location>
</feature>
<feature type="transmembrane region" description="Helical" evidence="6">
    <location>
        <begin position="203"/>
        <end position="225"/>
    </location>
</feature>
<dbReference type="GO" id="GO:0006676">
    <property type="term" value="P:mannosyl diphosphorylinositol ceramide metabolic process"/>
    <property type="evidence" value="ECO:0007669"/>
    <property type="project" value="TreeGrafter"/>
</dbReference>
<evidence type="ECO:0000313" key="8">
    <source>
        <dbReference type="EMBL" id="KAI9639214.1"/>
    </source>
</evidence>
<evidence type="ECO:0000256" key="2">
    <source>
        <dbReference type="ARBA" id="ARBA00022692"/>
    </source>
</evidence>
<keyword evidence="2 6" id="KW-0812">Transmembrane</keyword>
<sequence>MYPILRCFRRLNIPLPTNIPTSPTHLISPLKHGISSALTRFDRSLSPRDTLARLAAHEWSISNTLPLVFLFLSAGASWWIMTDPGMPLKLVIPVGYALAMLFPATNQFFWPATPILAWVITFFAARFIPAAHRPTIHVALLPALESVLYGANISDLQTRFTHPILDVLAWLPYGVLHFALPAVVAFFLWALGPRGAVQYWGKAFGWMNLLGVLTQLVFPCAAPWYEIIHGLTPAAYSMPGSPGGLMRIDAVFHSHGYTETFGHAPLVFGAFPSLHSGCAVMEALFLSHFFPSGKIFYWGYCGILWWATMYLSHHYLIDLVGGACLSVVVFYLTMPVAFKDSDEIRWEETGSGYEMVGRRQEEEEEELDLDEEIRKGGDVEEADQVAGKGKKKVSWGENEVFKGGSPRPSSE</sequence>
<accession>A0AA38HGM8</accession>
<dbReference type="Proteomes" id="UP001164286">
    <property type="component" value="Unassembled WGS sequence"/>
</dbReference>
<dbReference type="GO" id="GO:0070916">
    <property type="term" value="C:inositol phosphoceramide synthase complex"/>
    <property type="evidence" value="ECO:0007669"/>
    <property type="project" value="TreeGrafter"/>
</dbReference>
<dbReference type="EMBL" id="JAKWFO010000001">
    <property type="protein sequence ID" value="KAI9639214.1"/>
    <property type="molecule type" value="Genomic_DNA"/>
</dbReference>
<comment type="caution">
    <text evidence="8">The sequence shown here is derived from an EMBL/GenBank/DDBJ whole genome shotgun (WGS) entry which is preliminary data.</text>
</comment>
<evidence type="ECO:0000256" key="4">
    <source>
        <dbReference type="ARBA" id="ARBA00023136"/>
    </source>
</evidence>
<dbReference type="Pfam" id="PF14378">
    <property type="entry name" value="PAP2_3"/>
    <property type="match status" value="1"/>
</dbReference>
<feature type="transmembrane region" description="Helical" evidence="6">
    <location>
        <begin position="171"/>
        <end position="191"/>
    </location>
</feature>
<feature type="transmembrane region" description="Helical" evidence="6">
    <location>
        <begin position="63"/>
        <end position="81"/>
    </location>
</feature>
<gene>
    <name evidence="8" type="ORF">MKK02DRAFT_34971</name>
</gene>
<feature type="domain" description="Phosphatidic acid phosphatase type 2/haloperoxidase" evidence="7">
    <location>
        <begin position="197"/>
        <end position="334"/>
    </location>
</feature>
<feature type="compositionally biased region" description="Acidic residues" evidence="5">
    <location>
        <begin position="362"/>
        <end position="371"/>
    </location>
</feature>
<comment type="subcellular location">
    <subcellularLocation>
        <location evidence="1">Membrane</location>
        <topology evidence="1">Multi-pass membrane protein</topology>
    </subcellularLocation>
</comment>
<reference evidence="8" key="1">
    <citation type="journal article" date="2022" name="G3 (Bethesda)">
        <title>High quality genome of the basidiomycete yeast Dioszegia hungarica PDD-24b-2 isolated from cloud water.</title>
        <authorList>
            <person name="Jarrige D."/>
            <person name="Haridas S."/>
            <person name="Bleykasten-Grosshans C."/>
            <person name="Joly M."/>
            <person name="Nadalig T."/>
            <person name="Sancelme M."/>
            <person name="Vuilleumier S."/>
            <person name="Grigoriev I.V."/>
            <person name="Amato P."/>
            <person name="Bringel F."/>
        </authorList>
    </citation>
    <scope>NUCLEOTIDE SEQUENCE</scope>
    <source>
        <strain evidence="8">PDD-24b-2</strain>
    </source>
</reference>
<keyword evidence="4 6" id="KW-0472">Membrane</keyword>
<keyword evidence="9" id="KW-1185">Reference proteome</keyword>
<dbReference type="InterPro" id="IPR026841">
    <property type="entry name" value="Aur1/Ipt1"/>
</dbReference>
<evidence type="ECO:0000259" key="7">
    <source>
        <dbReference type="SMART" id="SM00014"/>
    </source>
</evidence>
<proteinExistence type="predicted"/>
<dbReference type="GO" id="GO:0030148">
    <property type="term" value="P:sphingolipid biosynthetic process"/>
    <property type="evidence" value="ECO:0007669"/>
    <property type="project" value="TreeGrafter"/>
</dbReference>
<evidence type="ECO:0000256" key="1">
    <source>
        <dbReference type="ARBA" id="ARBA00004141"/>
    </source>
</evidence>
<feature type="transmembrane region" description="Helical" evidence="6">
    <location>
        <begin position="295"/>
        <end position="313"/>
    </location>
</feature>
<name>A0AA38HGM8_9TREE</name>